<dbReference type="InterPro" id="IPR013763">
    <property type="entry name" value="Cyclin-like_dom"/>
</dbReference>
<feature type="compositionally biased region" description="Polar residues" evidence="8">
    <location>
        <begin position="1"/>
        <end position="13"/>
    </location>
</feature>
<dbReference type="Pfam" id="PF00134">
    <property type="entry name" value="Cyclin_N"/>
    <property type="match status" value="1"/>
</dbReference>
<dbReference type="Gene3D" id="1.10.472.10">
    <property type="entry name" value="Cyclin-like"/>
    <property type="match status" value="2"/>
</dbReference>
<gene>
    <name evidence="11" type="primary">CCNA1</name>
    <name evidence="11" type="ORF">BLAG_LOCUS20720</name>
</gene>
<proteinExistence type="inferred from homology"/>
<dbReference type="PIRSF" id="PIRSF001771">
    <property type="entry name" value="Cyclin_A_B_D_E"/>
    <property type="match status" value="1"/>
</dbReference>
<accession>A0A8K0A6G3</accession>
<dbReference type="PROSITE" id="PS00292">
    <property type="entry name" value="CYCLINS"/>
    <property type="match status" value="1"/>
</dbReference>
<evidence type="ECO:0000256" key="3">
    <source>
        <dbReference type="ARBA" id="ARBA00022618"/>
    </source>
</evidence>
<evidence type="ECO:0000256" key="4">
    <source>
        <dbReference type="ARBA" id="ARBA00022776"/>
    </source>
</evidence>
<dbReference type="CDD" id="cd20504">
    <property type="entry name" value="CYCLIN_CCNA_rpt1"/>
    <property type="match status" value="1"/>
</dbReference>
<comment type="similarity">
    <text evidence="1">Belongs to the cyclin family. Cyclin AB subfamily.</text>
</comment>
<dbReference type="Pfam" id="PF16500">
    <property type="entry name" value="Cyclin_N2"/>
    <property type="match status" value="1"/>
</dbReference>
<keyword evidence="3" id="KW-0132">Cell division</keyword>
<reference evidence="11" key="1">
    <citation type="submission" date="2022-01" db="EMBL/GenBank/DDBJ databases">
        <authorList>
            <person name="Braso-Vives M."/>
        </authorList>
    </citation>
    <scope>NUCLEOTIDE SEQUENCE</scope>
</reference>
<keyword evidence="5 7" id="KW-0195">Cyclin</keyword>
<feature type="compositionally biased region" description="Polar residues" evidence="8">
    <location>
        <begin position="118"/>
        <end position="127"/>
    </location>
</feature>
<feature type="region of interest" description="Disordered" evidence="8">
    <location>
        <begin position="1"/>
        <end position="43"/>
    </location>
</feature>
<evidence type="ECO:0000313" key="11">
    <source>
        <dbReference type="EMBL" id="CAH1267312.1"/>
    </source>
</evidence>
<dbReference type="FunFam" id="1.10.472.10:FF:000001">
    <property type="entry name" value="G2/mitotic-specific cyclin"/>
    <property type="match status" value="1"/>
</dbReference>
<evidence type="ECO:0000256" key="8">
    <source>
        <dbReference type="SAM" id="MobiDB-lite"/>
    </source>
</evidence>
<feature type="domain" description="Cyclin-like" evidence="9">
    <location>
        <begin position="224"/>
        <end position="308"/>
    </location>
</feature>
<feature type="compositionally biased region" description="Polar residues" evidence="8">
    <location>
        <begin position="429"/>
        <end position="440"/>
    </location>
</feature>
<evidence type="ECO:0000256" key="7">
    <source>
        <dbReference type="RuleBase" id="RU000383"/>
    </source>
</evidence>
<dbReference type="SUPFAM" id="SSF47954">
    <property type="entry name" value="Cyclin-like"/>
    <property type="match status" value="2"/>
</dbReference>
<evidence type="ECO:0000259" key="9">
    <source>
        <dbReference type="SMART" id="SM00385"/>
    </source>
</evidence>
<dbReference type="SMART" id="SM01332">
    <property type="entry name" value="Cyclin_C"/>
    <property type="match status" value="1"/>
</dbReference>
<dbReference type="PANTHER" id="PTHR10177">
    <property type="entry name" value="CYCLINS"/>
    <property type="match status" value="1"/>
</dbReference>
<dbReference type="OrthoDB" id="5590282at2759"/>
<dbReference type="GO" id="GO:0016538">
    <property type="term" value="F:cyclin-dependent protein serine/threonine kinase regulator activity"/>
    <property type="evidence" value="ECO:0007669"/>
    <property type="project" value="InterPro"/>
</dbReference>
<evidence type="ECO:0000256" key="1">
    <source>
        <dbReference type="ARBA" id="ARBA00006955"/>
    </source>
</evidence>
<dbReference type="EMBL" id="OV696691">
    <property type="protein sequence ID" value="CAH1267312.1"/>
    <property type="molecule type" value="Genomic_DNA"/>
</dbReference>
<feature type="region of interest" description="Disordered" evidence="8">
    <location>
        <begin position="107"/>
        <end position="127"/>
    </location>
</feature>
<dbReference type="InterPro" id="IPR036915">
    <property type="entry name" value="Cyclin-like_sf"/>
</dbReference>
<dbReference type="InterPro" id="IPR004367">
    <property type="entry name" value="Cyclin_C-dom"/>
</dbReference>
<evidence type="ECO:0000313" key="12">
    <source>
        <dbReference type="Proteomes" id="UP000838412"/>
    </source>
</evidence>
<feature type="region of interest" description="Disordered" evidence="8">
    <location>
        <begin position="408"/>
        <end position="440"/>
    </location>
</feature>
<dbReference type="InterPro" id="IPR032447">
    <property type="entry name" value="Cyclin-A_N"/>
</dbReference>
<dbReference type="GO" id="GO:0051301">
    <property type="term" value="P:cell division"/>
    <property type="evidence" value="ECO:0007669"/>
    <property type="project" value="UniProtKB-KW"/>
</dbReference>
<sequence>MSQALGSFSTTLGEENRQANARRLKREDNQSRPIAPQANKRVALGVLNQNASRQRVQPHRAAKQNCGPLSTSGCGQTGSVGCGQAGKPTTGFFVPPGASTQFSIHVDHQADSERSKEPQVSSTVTTLGTERNRQAISIYGRTEEIIDSSTDSPMVLDTSLDSSDDNQSVIEDIDAHGDSVLEVAEYATEIFQYLREAELRHRPKPGYMKKQPDITNSMRCILVDWLVEVAEEYKLHNETLYLAVSYIDRFLSSMSVLRSKLQLVGTAAMFLASKYEEIYPPDVGEFVYITDDTYTKKQVLRMEHLILKVLSFDVAVPTINCFQKRFLQAAKVNSKTESLAMYLAELTQQEGETFLKYVPSTIAAASLCLAQHTLNMQPWTPTLMHYSGYTLADLLPCVQDMHRSFQAAPSSQQQAVREKYRSPKYHGVSTIQAPATTPTA</sequence>
<name>A0A8K0A6G3_BRALA</name>
<keyword evidence="4" id="KW-0498">Mitosis</keyword>
<evidence type="ECO:0000256" key="6">
    <source>
        <dbReference type="ARBA" id="ARBA00023306"/>
    </source>
</evidence>
<feature type="compositionally biased region" description="Basic and acidic residues" evidence="8">
    <location>
        <begin position="107"/>
        <end position="117"/>
    </location>
</feature>
<evidence type="ECO:0000256" key="5">
    <source>
        <dbReference type="ARBA" id="ARBA00023127"/>
    </source>
</evidence>
<dbReference type="AlphaFoldDB" id="A0A8K0A6G3"/>
<keyword evidence="6" id="KW-0131">Cell cycle</keyword>
<organism evidence="11 12">
    <name type="scientific">Branchiostoma lanceolatum</name>
    <name type="common">Common lancelet</name>
    <name type="synonym">Amphioxus lanceolatum</name>
    <dbReference type="NCBI Taxonomy" id="7740"/>
    <lineage>
        <taxon>Eukaryota</taxon>
        <taxon>Metazoa</taxon>
        <taxon>Chordata</taxon>
        <taxon>Cephalochordata</taxon>
        <taxon>Leptocardii</taxon>
        <taxon>Amphioxiformes</taxon>
        <taxon>Branchiostomatidae</taxon>
        <taxon>Branchiostoma</taxon>
    </lineage>
</organism>
<evidence type="ECO:0000256" key="2">
    <source>
        <dbReference type="ARBA" id="ARBA00019673"/>
    </source>
</evidence>
<evidence type="ECO:0000259" key="10">
    <source>
        <dbReference type="SMART" id="SM01332"/>
    </source>
</evidence>
<dbReference type="GO" id="GO:0044772">
    <property type="term" value="P:mitotic cell cycle phase transition"/>
    <property type="evidence" value="ECO:0007669"/>
    <property type="project" value="InterPro"/>
</dbReference>
<protein>
    <recommendedName>
        <fullName evidence="2">Cyclin-A2</fullName>
    </recommendedName>
</protein>
<dbReference type="InterPro" id="IPR048258">
    <property type="entry name" value="Cyclins_cyclin-box"/>
</dbReference>
<keyword evidence="12" id="KW-1185">Reference proteome</keyword>
<feature type="domain" description="Cyclin-like" evidence="9">
    <location>
        <begin position="321"/>
        <end position="403"/>
    </location>
</feature>
<dbReference type="InterPro" id="IPR006671">
    <property type="entry name" value="Cyclin_N"/>
</dbReference>
<feature type="domain" description="Cyclin C-terminal" evidence="10">
    <location>
        <begin position="317"/>
        <end position="434"/>
    </location>
</feature>
<dbReference type="CDD" id="cd20506">
    <property type="entry name" value="CYCLIN_AtCycA-like_rpt2"/>
    <property type="match status" value="1"/>
</dbReference>
<dbReference type="Pfam" id="PF02984">
    <property type="entry name" value="Cyclin_C"/>
    <property type="match status" value="1"/>
</dbReference>
<dbReference type="InterPro" id="IPR046965">
    <property type="entry name" value="Cyclin_A/B-like"/>
</dbReference>
<dbReference type="Proteomes" id="UP000838412">
    <property type="component" value="Chromosome 6"/>
</dbReference>
<dbReference type="SMART" id="SM00385">
    <property type="entry name" value="CYCLIN"/>
    <property type="match status" value="2"/>
</dbReference>
<dbReference type="InterPro" id="IPR039361">
    <property type="entry name" value="Cyclin"/>
</dbReference>